<dbReference type="InterPro" id="IPR053392">
    <property type="entry name" value="Transposase_IS30-like"/>
</dbReference>
<reference evidence="3 4" key="1">
    <citation type="submission" date="2014-12" db="EMBL/GenBank/DDBJ databases">
        <title>Complete genome sequence of Bifidobacterium longum subsp. infantis BT1.</title>
        <authorList>
            <person name="Kim J.F."/>
            <person name="Kwak M.-J."/>
        </authorList>
    </citation>
    <scope>NUCLEOTIDE SEQUENCE [LARGE SCALE GENOMIC DNA]</scope>
    <source>
        <strain evidence="3 4">BT1</strain>
    </source>
</reference>
<protein>
    <submittedName>
        <fullName evidence="3">Integrase, catalytic region</fullName>
    </submittedName>
</protein>
<dbReference type="InterPro" id="IPR001584">
    <property type="entry name" value="Integrase_cat-core"/>
</dbReference>
<dbReference type="EMBL" id="CP010411">
    <property type="protein sequence ID" value="ALE09601.1"/>
    <property type="molecule type" value="Genomic_DNA"/>
</dbReference>
<dbReference type="RefSeq" id="WP_060620844.1">
    <property type="nucleotide sequence ID" value="NZ_CP010411.1"/>
</dbReference>
<keyword evidence="1" id="KW-0233">DNA recombination</keyword>
<dbReference type="GO" id="GO:0015074">
    <property type="term" value="P:DNA integration"/>
    <property type="evidence" value="ECO:0007669"/>
    <property type="project" value="InterPro"/>
</dbReference>
<dbReference type="InterPro" id="IPR012337">
    <property type="entry name" value="RNaseH-like_sf"/>
</dbReference>
<evidence type="ECO:0000256" key="1">
    <source>
        <dbReference type="ARBA" id="ARBA00023172"/>
    </source>
</evidence>
<dbReference type="NCBIfam" id="NF033563">
    <property type="entry name" value="transpos_IS30"/>
    <property type="match status" value="1"/>
</dbReference>
<dbReference type="SUPFAM" id="SSF53098">
    <property type="entry name" value="Ribonuclease H-like"/>
    <property type="match status" value="1"/>
</dbReference>
<accession>A0A0M3T6A2</accession>
<organism evidence="3 4">
    <name type="scientific">Bifidobacterium longum subsp. infantis</name>
    <dbReference type="NCBI Taxonomy" id="1682"/>
    <lineage>
        <taxon>Bacteria</taxon>
        <taxon>Bacillati</taxon>
        <taxon>Actinomycetota</taxon>
        <taxon>Actinomycetes</taxon>
        <taxon>Bifidobacteriales</taxon>
        <taxon>Bifidobacteriaceae</taxon>
        <taxon>Bifidobacterium</taxon>
    </lineage>
</organism>
<feature type="region of interest" description="Disordered" evidence="2">
    <location>
        <begin position="166"/>
        <end position="198"/>
    </location>
</feature>
<name>A0A0M3T6A2_BIFLI</name>
<dbReference type="GO" id="GO:0005829">
    <property type="term" value="C:cytosol"/>
    <property type="evidence" value="ECO:0007669"/>
    <property type="project" value="TreeGrafter"/>
</dbReference>
<gene>
    <name evidence="3" type="ORF">RY67_1583</name>
</gene>
<dbReference type="GO" id="GO:0032196">
    <property type="term" value="P:transposition"/>
    <property type="evidence" value="ECO:0007669"/>
    <property type="project" value="TreeGrafter"/>
</dbReference>
<evidence type="ECO:0000313" key="4">
    <source>
        <dbReference type="Proteomes" id="UP000067206"/>
    </source>
</evidence>
<dbReference type="PANTHER" id="PTHR10948">
    <property type="entry name" value="TRANSPOSASE"/>
    <property type="match status" value="1"/>
</dbReference>
<dbReference type="GO" id="GO:0006310">
    <property type="term" value="P:DNA recombination"/>
    <property type="evidence" value="ECO:0007669"/>
    <property type="project" value="UniProtKB-KW"/>
</dbReference>
<proteinExistence type="predicted"/>
<evidence type="ECO:0000256" key="2">
    <source>
        <dbReference type="SAM" id="MobiDB-lite"/>
    </source>
</evidence>
<dbReference type="PANTHER" id="PTHR10948:SF23">
    <property type="entry name" value="TRANSPOSASE INSI FOR INSERTION SEQUENCE ELEMENT IS30A-RELATED"/>
    <property type="match status" value="1"/>
</dbReference>
<sequence length="361" mass="40814">MGEACSRLSEEERRVIRIEIGNGTSIRRIGLMLGRNASTVGREIKRNTWFPSNENESCRPYRPYRPKRLKTGPWTGGCYIAGPARRKAGRRRAEPRRRYRLSCERLWARVAEWLGCGWSPLLISGGLRVLFPDDSAMRVCPETVCRWIHADRHRRERWARCLPRGHGRRRRRGGGRTSRFPIPGRVPISERPPEAGDRSGFGHWEADGVIGVGCNPRTEVERKTRFLMAGIVPGKTAWEGVGARLAMFSPLPAGARGGVTHDNGAGFACHTRLRDGPGMDTYFADPYSSRRRGSNENGNGMIRRYPPERGEIRMDMAGELREIVDEADNRPMRVLDYRTPAEAFADELLELQDQQGCCTSK</sequence>
<dbReference type="PATRIC" id="fig|1682.24.peg.1543"/>
<dbReference type="Proteomes" id="UP000067206">
    <property type="component" value="Chromosome"/>
</dbReference>
<dbReference type="AlphaFoldDB" id="A0A0M3T6A2"/>
<dbReference type="Pfam" id="PF13936">
    <property type="entry name" value="HTH_38"/>
    <property type="match status" value="1"/>
</dbReference>
<dbReference type="InterPro" id="IPR051917">
    <property type="entry name" value="Transposase-Integrase"/>
</dbReference>
<dbReference type="GO" id="GO:0004803">
    <property type="term" value="F:transposase activity"/>
    <property type="evidence" value="ECO:0007669"/>
    <property type="project" value="TreeGrafter"/>
</dbReference>
<dbReference type="InterPro" id="IPR025246">
    <property type="entry name" value="IS30-like_HTH"/>
</dbReference>
<dbReference type="PROSITE" id="PS50994">
    <property type="entry name" value="INTEGRASE"/>
    <property type="match status" value="1"/>
</dbReference>
<evidence type="ECO:0000313" key="3">
    <source>
        <dbReference type="EMBL" id="ALE09601.1"/>
    </source>
</evidence>